<evidence type="ECO:0000256" key="1">
    <source>
        <dbReference type="ARBA" id="ARBA00022908"/>
    </source>
</evidence>
<dbReference type="InterPro" id="IPR013762">
    <property type="entry name" value="Integrase-like_cat_sf"/>
</dbReference>
<feature type="domain" description="Tyr recombinase" evidence="6">
    <location>
        <begin position="115"/>
        <end position="331"/>
    </location>
</feature>
<dbReference type="KEGG" id="ssai:N0B31_17690"/>
<reference evidence="8" key="1">
    <citation type="submission" date="2022-09" db="EMBL/GenBank/DDBJ databases">
        <title>Diverse halophilic archaea isolated from saline environments.</title>
        <authorList>
            <person name="Cui H.-L."/>
        </authorList>
    </citation>
    <scope>NUCLEOTIDE SEQUENCE</scope>
    <source>
        <strain evidence="8">ZS-35-S2</strain>
    </source>
</reference>
<evidence type="ECO:0000256" key="2">
    <source>
        <dbReference type="ARBA" id="ARBA00023125"/>
    </source>
</evidence>
<dbReference type="Proteomes" id="UP001057580">
    <property type="component" value="Chromosome"/>
</dbReference>
<dbReference type="GO" id="GO:0003677">
    <property type="term" value="F:DNA binding"/>
    <property type="evidence" value="ECO:0007669"/>
    <property type="project" value="UniProtKB-UniRule"/>
</dbReference>
<evidence type="ECO:0000256" key="3">
    <source>
        <dbReference type="ARBA" id="ARBA00023172"/>
    </source>
</evidence>
<keyword evidence="9" id="KW-1185">Reference proteome</keyword>
<dbReference type="PROSITE" id="PS51900">
    <property type="entry name" value="CB"/>
    <property type="match status" value="1"/>
</dbReference>
<dbReference type="GO" id="GO:0006310">
    <property type="term" value="P:DNA recombination"/>
    <property type="evidence" value="ECO:0007669"/>
    <property type="project" value="UniProtKB-KW"/>
</dbReference>
<dbReference type="CDD" id="cd00397">
    <property type="entry name" value="DNA_BRE_C"/>
    <property type="match status" value="1"/>
</dbReference>
<dbReference type="GO" id="GO:0015074">
    <property type="term" value="P:DNA integration"/>
    <property type="evidence" value="ECO:0007669"/>
    <property type="project" value="UniProtKB-KW"/>
</dbReference>
<dbReference type="InterPro" id="IPR004107">
    <property type="entry name" value="Integrase_SAM-like_N"/>
</dbReference>
<evidence type="ECO:0000313" key="9">
    <source>
        <dbReference type="Proteomes" id="UP001057580"/>
    </source>
</evidence>
<evidence type="ECO:0000259" key="6">
    <source>
        <dbReference type="PROSITE" id="PS51898"/>
    </source>
</evidence>
<feature type="domain" description="Core-binding (CB)" evidence="7">
    <location>
        <begin position="6"/>
        <end position="91"/>
    </location>
</feature>
<evidence type="ECO:0000256" key="5">
    <source>
        <dbReference type="SAM" id="MobiDB-lite"/>
    </source>
</evidence>
<protein>
    <submittedName>
        <fullName evidence="8">Site-specific integrase</fullName>
    </submittedName>
</protein>
<feature type="region of interest" description="Disordered" evidence="5">
    <location>
        <begin position="317"/>
        <end position="336"/>
    </location>
</feature>
<dbReference type="InterPro" id="IPR010998">
    <property type="entry name" value="Integrase_recombinase_N"/>
</dbReference>
<dbReference type="GeneID" id="74944294"/>
<gene>
    <name evidence="8" type="ORF">N0B31_17690</name>
</gene>
<name>A0A9E7R1D7_9EURY</name>
<evidence type="ECO:0000259" key="7">
    <source>
        <dbReference type="PROSITE" id="PS51900"/>
    </source>
</evidence>
<dbReference type="InterPro" id="IPR050090">
    <property type="entry name" value="Tyrosine_recombinase_XerCD"/>
</dbReference>
<dbReference type="InterPro" id="IPR002104">
    <property type="entry name" value="Integrase_catalytic"/>
</dbReference>
<evidence type="ECO:0000313" key="8">
    <source>
        <dbReference type="EMBL" id="UWM53945.1"/>
    </source>
</evidence>
<evidence type="ECO:0000256" key="4">
    <source>
        <dbReference type="PROSITE-ProRule" id="PRU01248"/>
    </source>
</evidence>
<dbReference type="PANTHER" id="PTHR30349:SF41">
    <property type="entry name" value="INTEGRASE_RECOMBINASE PROTEIN MJ0367-RELATED"/>
    <property type="match status" value="1"/>
</dbReference>
<dbReference type="RefSeq" id="WP_260592939.1">
    <property type="nucleotide sequence ID" value="NZ_CP104003.1"/>
</dbReference>
<proteinExistence type="predicted"/>
<dbReference type="AlphaFoldDB" id="A0A9E7R1D7"/>
<dbReference type="PROSITE" id="PS51898">
    <property type="entry name" value="TYR_RECOMBINASE"/>
    <property type="match status" value="1"/>
</dbReference>
<dbReference type="SUPFAM" id="SSF56349">
    <property type="entry name" value="DNA breaking-rejoining enzymes"/>
    <property type="match status" value="1"/>
</dbReference>
<dbReference type="EMBL" id="CP104003">
    <property type="protein sequence ID" value="UWM53945.1"/>
    <property type="molecule type" value="Genomic_DNA"/>
</dbReference>
<dbReference type="Gene3D" id="1.10.443.10">
    <property type="entry name" value="Intergrase catalytic core"/>
    <property type="match status" value="1"/>
</dbReference>
<dbReference type="Gene3D" id="1.10.150.130">
    <property type="match status" value="1"/>
</dbReference>
<keyword evidence="3" id="KW-0233">DNA recombination</keyword>
<accession>A0A9E7R1D7</accession>
<dbReference type="InterPro" id="IPR044068">
    <property type="entry name" value="CB"/>
</dbReference>
<dbReference type="InterPro" id="IPR011010">
    <property type="entry name" value="DNA_brk_join_enz"/>
</dbReference>
<sequence length="336" mass="38579">MNLEPIEPEHAVELYLDDRREELADLTYSTHRSRLSHFIQWCDERDIDNLNELTGRLLYEYRVWRRRDGNLSKPSLKSQMDTLRVFIRWLESIEGVAPDLHMKVRAVTLTAEENSRDVLLTPAEADGILEYLGKYSYASLQHVTIALLWHTMLRRGSARALDLSDYDAEEQSIAVQHRPDSDTPLKNGHNGERLVALSDWMCDLLDDWIAMQRPNVEDEFGREPLLATTHGRIHQSTISTYVYRLSRPCVYSGACPHDRDIDSCEATGPDSASKCPSSVSSHAIRRGAITHHLNSNVPENVVGGRADVSQDVLEQHYDRRSDREKMEQRRKFLDSL</sequence>
<dbReference type="PANTHER" id="PTHR30349">
    <property type="entry name" value="PHAGE INTEGRASE-RELATED"/>
    <property type="match status" value="1"/>
</dbReference>
<dbReference type="Pfam" id="PF02899">
    <property type="entry name" value="Phage_int_SAM_1"/>
    <property type="match status" value="1"/>
</dbReference>
<organism evidence="8 9">
    <name type="scientific">Salinirubellus salinus</name>
    <dbReference type="NCBI Taxonomy" id="1364945"/>
    <lineage>
        <taxon>Archaea</taxon>
        <taxon>Methanobacteriati</taxon>
        <taxon>Methanobacteriota</taxon>
        <taxon>Stenosarchaea group</taxon>
        <taxon>Halobacteria</taxon>
        <taxon>Halobacteriales</taxon>
        <taxon>Natronomonadaceae</taxon>
        <taxon>Salinirubellus</taxon>
    </lineage>
</organism>
<keyword evidence="2 4" id="KW-0238">DNA-binding</keyword>
<keyword evidence="1" id="KW-0229">DNA integration</keyword>